<dbReference type="EMBL" id="CM003102">
    <property type="protein sequence ID" value="KUI69667.1"/>
    <property type="molecule type" value="Genomic_DNA"/>
</dbReference>
<dbReference type="Proteomes" id="UP000078559">
    <property type="component" value="Chromosome 5"/>
</dbReference>
<keyword evidence="2" id="KW-1185">Reference proteome</keyword>
<gene>
    <name evidence="1" type="ORF">VM1G_11596</name>
</gene>
<protein>
    <submittedName>
        <fullName evidence="1">Uncharacterized protein</fullName>
    </submittedName>
</protein>
<evidence type="ECO:0000313" key="1">
    <source>
        <dbReference type="EMBL" id="KUI69667.1"/>
    </source>
</evidence>
<proteinExistence type="predicted"/>
<organism evidence="1 2">
    <name type="scientific">Cytospora mali</name>
    <name type="common">Apple Valsa canker fungus</name>
    <name type="synonym">Valsa mali</name>
    <dbReference type="NCBI Taxonomy" id="578113"/>
    <lineage>
        <taxon>Eukaryota</taxon>
        <taxon>Fungi</taxon>
        <taxon>Dikarya</taxon>
        <taxon>Ascomycota</taxon>
        <taxon>Pezizomycotina</taxon>
        <taxon>Sordariomycetes</taxon>
        <taxon>Sordariomycetidae</taxon>
        <taxon>Diaporthales</taxon>
        <taxon>Cytosporaceae</taxon>
        <taxon>Cytospora</taxon>
    </lineage>
</organism>
<evidence type="ECO:0000313" key="2">
    <source>
        <dbReference type="Proteomes" id="UP000078559"/>
    </source>
</evidence>
<dbReference type="AlphaFoldDB" id="A0A194W068"/>
<name>A0A194W068_CYTMA</name>
<sequence>MESHSRASYPRTHGIYCHFERIVNQDAWSVHPKEMVTAALAILRGYGVRMPQFNCAMTKVAGLMGATYIMGSQNGGIAPPEVMPLIPPIMTLGIQRIEGNRHIRDLAWFATLTTTTRDVVVADLDEVPTINRRLELQGNESLDKLELPRDDYSAIASEQWRPNRSSASFLLKQGEDSARELANILARYGSNAPAAVEGHAYVNGIWYHKTWKYPKGLVNWLHTRSSLEAIGIADYDALNSPAALAQYIVSAHGGVPTNLTDMVNHTPTGEFLQKLVKAVELAAQNDTIVAPTEELSVPLFTWMASVEPYIANKMVEVIEGIVRISPATEKAAYRYNPKRGMTMTDPLVADAIRYLIYGRIIYCPDNDEIEFIEETLDKYKSYCVPAIDEVVGKKAASYRVDEAALKRIRTLSTVVR</sequence>
<accession>A0A194W068</accession>
<reference evidence="1" key="1">
    <citation type="submission" date="2014-12" db="EMBL/GenBank/DDBJ databases">
        <title>Genome Sequence of Valsa Canker Pathogens Uncovers a Specific Adaption of Colonization on Woody Bark.</title>
        <authorList>
            <person name="Yin Z."/>
            <person name="Liu H."/>
            <person name="Gao X."/>
            <person name="Li Z."/>
            <person name="Song N."/>
            <person name="Ke X."/>
            <person name="Dai Q."/>
            <person name="Wu Y."/>
            <person name="Sun Y."/>
            <person name="Xu J.-R."/>
            <person name="Kang Z.K."/>
            <person name="Wang L."/>
            <person name="Huang L."/>
        </authorList>
    </citation>
    <scope>NUCLEOTIDE SEQUENCE [LARGE SCALE GENOMIC DNA]</scope>
    <source>
        <strain evidence="1">03-8</strain>
    </source>
</reference>